<evidence type="ECO:0000313" key="1">
    <source>
        <dbReference type="EMBL" id="KAH3689982.1"/>
    </source>
</evidence>
<gene>
    <name evidence="1" type="ORF">DPMN_192393</name>
</gene>
<sequence length="105" mass="12029">MKPHTYVRNMIIRHAPCVDPNCNRNALEIQIIRRVVRKPLSDSPLTARKMLQELFRSDLCMKIPVDTEFPISPMMQTIGMIKSCTYFVIGCKSRSLVVSFIFGIA</sequence>
<evidence type="ECO:0000313" key="2">
    <source>
        <dbReference type="Proteomes" id="UP000828390"/>
    </source>
</evidence>
<name>A0A9D3Y095_DREPO</name>
<accession>A0A9D3Y095</accession>
<proteinExistence type="predicted"/>
<dbReference type="Proteomes" id="UP000828390">
    <property type="component" value="Unassembled WGS sequence"/>
</dbReference>
<comment type="caution">
    <text evidence="1">The sequence shown here is derived from an EMBL/GenBank/DDBJ whole genome shotgun (WGS) entry which is preliminary data.</text>
</comment>
<protein>
    <submittedName>
        <fullName evidence="1">Uncharacterized protein</fullName>
    </submittedName>
</protein>
<dbReference type="EMBL" id="JAIWYP010000085">
    <property type="protein sequence ID" value="KAH3689982.1"/>
    <property type="molecule type" value="Genomic_DNA"/>
</dbReference>
<reference evidence="1" key="1">
    <citation type="journal article" date="2019" name="bioRxiv">
        <title>The Genome of the Zebra Mussel, Dreissena polymorpha: A Resource for Invasive Species Research.</title>
        <authorList>
            <person name="McCartney M.A."/>
            <person name="Auch B."/>
            <person name="Kono T."/>
            <person name="Mallez S."/>
            <person name="Zhang Y."/>
            <person name="Obille A."/>
            <person name="Becker A."/>
            <person name="Abrahante J.E."/>
            <person name="Garbe J."/>
            <person name="Badalamenti J.P."/>
            <person name="Herman A."/>
            <person name="Mangelson H."/>
            <person name="Liachko I."/>
            <person name="Sullivan S."/>
            <person name="Sone E.D."/>
            <person name="Koren S."/>
            <person name="Silverstein K.A.T."/>
            <person name="Beckman K.B."/>
            <person name="Gohl D.M."/>
        </authorList>
    </citation>
    <scope>NUCLEOTIDE SEQUENCE</scope>
    <source>
        <strain evidence="1">Duluth1</strain>
        <tissue evidence="1">Whole animal</tissue>
    </source>
</reference>
<reference evidence="1" key="2">
    <citation type="submission" date="2020-11" db="EMBL/GenBank/DDBJ databases">
        <authorList>
            <person name="McCartney M.A."/>
            <person name="Auch B."/>
            <person name="Kono T."/>
            <person name="Mallez S."/>
            <person name="Becker A."/>
            <person name="Gohl D.M."/>
            <person name="Silverstein K.A.T."/>
            <person name="Koren S."/>
            <person name="Bechman K.B."/>
            <person name="Herman A."/>
            <person name="Abrahante J.E."/>
            <person name="Garbe J."/>
        </authorList>
    </citation>
    <scope>NUCLEOTIDE SEQUENCE</scope>
    <source>
        <strain evidence="1">Duluth1</strain>
        <tissue evidence="1">Whole animal</tissue>
    </source>
</reference>
<organism evidence="1 2">
    <name type="scientific">Dreissena polymorpha</name>
    <name type="common">Zebra mussel</name>
    <name type="synonym">Mytilus polymorpha</name>
    <dbReference type="NCBI Taxonomy" id="45954"/>
    <lineage>
        <taxon>Eukaryota</taxon>
        <taxon>Metazoa</taxon>
        <taxon>Spiralia</taxon>
        <taxon>Lophotrochozoa</taxon>
        <taxon>Mollusca</taxon>
        <taxon>Bivalvia</taxon>
        <taxon>Autobranchia</taxon>
        <taxon>Heteroconchia</taxon>
        <taxon>Euheterodonta</taxon>
        <taxon>Imparidentia</taxon>
        <taxon>Neoheterodontei</taxon>
        <taxon>Myida</taxon>
        <taxon>Dreissenoidea</taxon>
        <taxon>Dreissenidae</taxon>
        <taxon>Dreissena</taxon>
    </lineage>
</organism>
<keyword evidence="2" id="KW-1185">Reference proteome</keyword>
<dbReference type="AlphaFoldDB" id="A0A9D3Y095"/>